<evidence type="ECO:0000313" key="2">
    <source>
        <dbReference type="Proteomes" id="UP000797356"/>
    </source>
</evidence>
<comment type="caution">
    <text evidence="1">The sequence shown here is derived from an EMBL/GenBank/DDBJ whole genome shotgun (WGS) entry which is preliminary data.</text>
</comment>
<organism evidence="1 2">
    <name type="scientific">Cocos nucifera</name>
    <name type="common">Coconut palm</name>
    <dbReference type="NCBI Taxonomy" id="13894"/>
    <lineage>
        <taxon>Eukaryota</taxon>
        <taxon>Viridiplantae</taxon>
        <taxon>Streptophyta</taxon>
        <taxon>Embryophyta</taxon>
        <taxon>Tracheophyta</taxon>
        <taxon>Spermatophyta</taxon>
        <taxon>Magnoliopsida</taxon>
        <taxon>Liliopsida</taxon>
        <taxon>Arecaceae</taxon>
        <taxon>Arecoideae</taxon>
        <taxon>Cocoseae</taxon>
        <taxon>Attaleinae</taxon>
        <taxon>Cocos</taxon>
    </lineage>
</organism>
<name>A0A8K0IE19_COCNU</name>
<accession>A0A8K0IE19</accession>
<keyword evidence="2" id="KW-1185">Reference proteome</keyword>
<dbReference type="EMBL" id="CM017877">
    <property type="protein sequence ID" value="KAG1348152.1"/>
    <property type="molecule type" value="Genomic_DNA"/>
</dbReference>
<protein>
    <submittedName>
        <fullName evidence="1">Uncharacterized protein</fullName>
    </submittedName>
</protein>
<reference evidence="1" key="1">
    <citation type="journal article" date="2017" name="Gigascience">
        <title>The genome draft of coconut (Cocos nucifera).</title>
        <authorList>
            <person name="Xiao Y."/>
            <person name="Xu P."/>
            <person name="Fan H."/>
            <person name="Baudouin L."/>
            <person name="Xia W."/>
            <person name="Bocs S."/>
            <person name="Xu J."/>
            <person name="Li Q."/>
            <person name="Guo A."/>
            <person name="Zhou L."/>
            <person name="Li J."/>
            <person name="Wu Y."/>
            <person name="Ma Z."/>
            <person name="Armero A."/>
            <person name="Issali A.E."/>
            <person name="Liu N."/>
            <person name="Peng M."/>
            <person name="Yang Y."/>
        </authorList>
    </citation>
    <scope>NUCLEOTIDE SEQUENCE</scope>
    <source>
        <tissue evidence="1">Spear leaf of Hainan Tall coconut</tissue>
    </source>
</reference>
<dbReference type="AlphaFoldDB" id="A0A8K0IE19"/>
<dbReference type="Proteomes" id="UP000797356">
    <property type="component" value="Chromosome 6"/>
</dbReference>
<proteinExistence type="predicted"/>
<sequence>MVIPAHDLAVMEAGTRFRDLAPISDIGISMERDDHWDFNCWELILNSYSLSKNFFNNIQDKRSRSSSLFLELEAAYSS</sequence>
<evidence type="ECO:0000313" key="1">
    <source>
        <dbReference type="EMBL" id="KAG1348152.1"/>
    </source>
</evidence>
<reference evidence="1" key="2">
    <citation type="submission" date="2019-07" db="EMBL/GenBank/DDBJ databases">
        <authorList>
            <person name="Yang Y."/>
            <person name="Bocs S."/>
            <person name="Baudouin L."/>
        </authorList>
    </citation>
    <scope>NUCLEOTIDE SEQUENCE</scope>
    <source>
        <tissue evidence="1">Spear leaf of Hainan Tall coconut</tissue>
    </source>
</reference>
<gene>
    <name evidence="1" type="ORF">COCNU_06G019810</name>
</gene>